<dbReference type="EMBL" id="CP126084">
    <property type="protein sequence ID" value="WHX48060.1"/>
    <property type="molecule type" value="Genomic_DNA"/>
</dbReference>
<proteinExistence type="predicted"/>
<dbReference type="InterPro" id="IPR036779">
    <property type="entry name" value="LysM_dom_sf"/>
</dbReference>
<accession>A0AA95I1J4</accession>
<dbReference type="Pfam" id="PF01476">
    <property type="entry name" value="LysM"/>
    <property type="match status" value="2"/>
</dbReference>
<feature type="region of interest" description="Disordered" evidence="1">
    <location>
        <begin position="511"/>
        <end position="569"/>
    </location>
</feature>
<dbReference type="RefSeq" id="WP_283925529.1">
    <property type="nucleotide sequence ID" value="NZ_CP126084.1"/>
</dbReference>
<dbReference type="Gene3D" id="3.10.350.10">
    <property type="entry name" value="LysM domain"/>
    <property type="match status" value="2"/>
</dbReference>
<evidence type="ECO:0000256" key="1">
    <source>
        <dbReference type="SAM" id="MobiDB-lite"/>
    </source>
</evidence>
<dbReference type="InterPro" id="IPR018392">
    <property type="entry name" value="LysM"/>
</dbReference>
<reference evidence="3" key="1">
    <citation type="submission" date="2023-05" db="EMBL/GenBank/DDBJ databases">
        <title>Comparative genomics of Bacillaceae isolates and their secondary metabolite potential.</title>
        <authorList>
            <person name="Song L."/>
            <person name="Nielsen L.J."/>
            <person name="Mohite O."/>
            <person name="Xu X."/>
            <person name="Weber T."/>
            <person name="Kovacs A.T."/>
        </authorList>
    </citation>
    <scope>NUCLEOTIDE SEQUENCE</scope>
    <source>
        <strain evidence="3">B2_4</strain>
    </source>
</reference>
<evidence type="ECO:0000313" key="4">
    <source>
        <dbReference type="Proteomes" id="UP001177943"/>
    </source>
</evidence>
<dbReference type="SMART" id="SM00257">
    <property type="entry name" value="LysM"/>
    <property type="match status" value="2"/>
</dbReference>
<feature type="compositionally biased region" description="Basic residues" evidence="1">
    <location>
        <begin position="551"/>
        <end position="569"/>
    </location>
</feature>
<organism evidence="3 4">
    <name type="scientific">Paenibacillus woosongensis</name>
    <dbReference type="NCBI Taxonomy" id="307580"/>
    <lineage>
        <taxon>Bacteria</taxon>
        <taxon>Bacillati</taxon>
        <taxon>Bacillota</taxon>
        <taxon>Bacilli</taxon>
        <taxon>Bacillales</taxon>
        <taxon>Paenibacillaceae</taxon>
        <taxon>Paenibacillus</taxon>
    </lineage>
</organism>
<feature type="domain" description="LysM" evidence="2">
    <location>
        <begin position="2"/>
        <end position="47"/>
    </location>
</feature>
<dbReference type="PANTHER" id="PTHR33734:SF22">
    <property type="entry name" value="MEMBRANE-BOUND LYTIC MUREIN TRANSGLYCOSYLASE D"/>
    <property type="match status" value="1"/>
</dbReference>
<dbReference type="Proteomes" id="UP001177943">
    <property type="component" value="Chromosome"/>
</dbReference>
<evidence type="ECO:0000313" key="3">
    <source>
        <dbReference type="EMBL" id="WHX48060.1"/>
    </source>
</evidence>
<feature type="compositionally biased region" description="Basic and acidic residues" evidence="1">
    <location>
        <begin position="536"/>
        <end position="550"/>
    </location>
</feature>
<dbReference type="PANTHER" id="PTHR33734">
    <property type="entry name" value="LYSM DOMAIN-CONTAINING GPI-ANCHORED PROTEIN 2"/>
    <property type="match status" value="1"/>
</dbReference>
<protein>
    <submittedName>
        <fullName evidence="3">LysM peptidoglycan-binding domain-containing protein</fullName>
    </submittedName>
</protein>
<dbReference type="KEGG" id="pwn:QNH46_18360"/>
<name>A0AA95I1J4_9BACL</name>
<dbReference type="AlphaFoldDB" id="A0AA95I1J4"/>
<gene>
    <name evidence="3" type="ORF">QNH46_18360</name>
</gene>
<dbReference type="SUPFAM" id="SSF54106">
    <property type="entry name" value="LysM domain"/>
    <property type="match status" value="2"/>
</dbReference>
<feature type="compositionally biased region" description="Polar residues" evidence="1">
    <location>
        <begin position="516"/>
        <end position="532"/>
    </location>
</feature>
<evidence type="ECO:0000259" key="2">
    <source>
        <dbReference type="PROSITE" id="PS51782"/>
    </source>
</evidence>
<feature type="domain" description="LysM" evidence="2">
    <location>
        <begin position="60"/>
        <end position="105"/>
    </location>
</feature>
<dbReference type="CDD" id="cd00118">
    <property type="entry name" value="LysM"/>
    <property type="match status" value="2"/>
</dbReference>
<sequence>MKIHIVKQGDTLFELSKKYDVPLQKIIEANPQISNPDELSIGMKVKIPTSAVPVEEGIIYKHTVKQGDSLWKLSKAWGLPLQALVNANPQLSDPNVLNVGDVINIPGAANPGANNPSNNAAPNPNLVSPIQKKNTAPIENVKPENIKPENIQPENIKPENVMPENTKPIAENPKPENIKPIAENPKPAPIVKPESIKLESVKVENIKIIENVMPVVPQQVPQMEVKPIKYEEPPCPPTPHCPELVSPFQFKVEQPPMPVAGQHPPYSPCGCSGHGTHHHENLYSPYHFENENVSSYYDFPPAWPNEAAMGEYPGLSNAPYQSPQYMNPCAPVHPYAHENLPYHHSHHTHHTHSHHSHHHPHGYPEVGNVMPESYTPNAPFPGSDNLPWGQAQLSSNVAPLYGANANVSPNASVSPGSILPYSSVSPNVAYPYSAPYYEPHHTYSPCGCSGHSAVQPYTNAPFAVQPYQAAMPNVPVSPLGGFGAPEQMHHEDWYKGGNREDTANIQAAEQAEERTYSTGQNTDTPQQAQKDANISEVRKGKPERSSEAKNKKPTTRKKRSRKRNPWINN</sequence>
<dbReference type="PROSITE" id="PS51782">
    <property type="entry name" value="LYSM"/>
    <property type="match status" value="2"/>
</dbReference>